<evidence type="ECO:0000313" key="2">
    <source>
        <dbReference type="EMBL" id="ACG29155.1"/>
    </source>
</evidence>
<organism evidence="2">
    <name type="scientific">Zea mays</name>
    <name type="common">Maize</name>
    <dbReference type="NCBI Taxonomy" id="4577"/>
    <lineage>
        <taxon>Eukaryota</taxon>
        <taxon>Viridiplantae</taxon>
        <taxon>Streptophyta</taxon>
        <taxon>Embryophyta</taxon>
        <taxon>Tracheophyta</taxon>
        <taxon>Spermatophyta</taxon>
        <taxon>Magnoliopsida</taxon>
        <taxon>Liliopsida</taxon>
        <taxon>Poales</taxon>
        <taxon>Poaceae</taxon>
        <taxon>PACMAD clade</taxon>
        <taxon>Panicoideae</taxon>
        <taxon>Andropogonodae</taxon>
        <taxon>Andropogoneae</taxon>
        <taxon>Tripsacinae</taxon>
        <taxon>Zea</taxon>
    </lineage>
</organism>
<sequence>MELRTNGGWGSGQRRKRQGNRNRTKGTKQLENLSERTGHAPEQPASGAARPSARRGRSSAHRQGLWRRREVRLAVARACVAAARTRSGRGNRWRPAPARCWRRACAQPVRPPRRADPTGRRASAPGATTAATCPWTPRRWGSPAPTWAARTASTAATQPSPPPAAQETHHQKLRH</sequence>
<reference evidence="2" key="1">
    <citation type="journal article" date="2009" name="Plant Mol. Biol.">
        <title>Insights into corn genes derived from large-scale cDNA sequencing.</title>
        <authorList>
            <person name="Alexandrov N.N."/>
            <person name="Brover V.V."/>
            <person name="Freidin S."/>
            <person name="Troukhan M.E."/>
            <person name="Tatarinova T.V."/>
            <person name="Zhang H."/>
            <person name="Swaller T.J."/>
            <person name="Lu Y.P."/>
            <person name="Bouck J."/>
            <person name="Flavell R.B."/>
            <person name="Feldmann K.A."/>
        </authorList>
    </citation>
    <scope>NUCLEOTIDE SEQUENCE</scope>
</reference>
<proteinExistence type="evidence at transcript level"/>
<protein>
    <submittedName>
        <fullName evidence="2">Uncharacterized protein</fullName>
    </submittedName>
</protein>
<evidence type="ECO:0000256" key="1">
    <source>
        <dbReference type="SAM" id="MobiDB-lite"/>
    </source>
</evidence>
<feature type="compositionally biased region" description="Basic residues" evidence="1">
    <location>
        <begin position="13"/>
        <end position="26"/>
    </location>
</feature>
<feature type="compositionally biased region" description="Low complexity" evidence="1">
    <location>
        <begin position="142"/>
        <end position="158"/>
    </location>
</feature>
<feature type="region of interest" description="Disordered" evidence="1">
    <location>
        <begin position="108"/>
        <end position="175"/>
    </location>
</feature>
<name>B6SWC2_MAIZE</name>
<feature type="compositionally biased region" description="Basic residues" evidence="1">
    <location>
        <begin position="52"/>
        <end position="66"/>
    </location>
</feature>
<dbReference type="AlphaFoldDB" id="B6SWC2"/>
<feature type="region of interest" description="Disordered" evidence="1">
    <location>
        <begin position="1"/>
        <end position="69"/>
    </location>
</feature>
<dbReference type="EMBL" id="EU957037">
    <property type="protein sequence ID" value="ACG29155.1"/>
    <property type="molecule type" value="mRNA"/>
</dbReference>
<accession>B6SWC2</accession>